<dbReference type="Proteomes" id="UP000663887">
    <property type="component" value="Unassembled WGS sequence"/>
</dbReference>
<comment type="caution">
    <text evidence="4">The sequence shown here is derived from an EMBL/GenBank/DDBJ whole genome shotgun (WGS) entry which is preliminary data.</text>
</comment>
<evidence type="ECO:0000313" key="3">
    <source>
        <dbReference type="EMBL" id="CAF2117447.1"/>
    </source>
</evidence>
<dbReference type="AlphaFoldDB" id="A0A816XVH7"/>
<gene>
    <name evidence="1" type="ORF">CJN711_LOCUS14619</name>
    <name evidence="3" type="ORF">MBJ925_LOCUS25260</name>
    <name evidence="2" type="ORF">WKI299_LOCUS4511</name>
    <name evidence="4" type="ORF">XDN619_LOCUS28909</name>
</gene>
<reference evidence="4" key="1">
    <citation type="submission" date="2021-02" db="EMBL/GenBank/DDBJ databases">
        <authorList>
            <person name="Nowell W R."/>
        </authorList>
    </citation>
    <scope>NUCLEOTIDE SEQUENCE</scope>
</reference>
<organism evidence="4 5">
    <name type="scientific">Rotaria magnacalcarata</name>
    <dbReference type="NCBI Taxonomy" id="392030"/>
    <lineage>
        <taxon>Eukaryota</taxon>
        <taxon>Metazoa</taxon>
        <taxon>Spiralia</taxon>
        <taxon>Gnathifera</taxon>
        <taxon>Rotifera</taxon>
        <taxon>Eurotatoria</taxon>
        <taxon>Bdelloidea</taxon>
        <taxon>Philodinida</taxon>
        <taxon>Philodinidae</taxon>
        <taxon>Rotaria</taxon>
    </lineage>
</organism>
<dbReference type="EMBL" id="CAJNRG010013995">
    <property type="protein sequence ID" value="CAF2152588.1"/>
    <property type="molecule type" value="Genomic_DNA"/>
</dbReference>
<name>A0A816XVH7_9BILA</name>
<dbReference type="Proteomes" id="UP000663824">
    <property type="component" value="Unassembled WGS sequence"/>
</dbReference>
<dbReference type="EMBL" id="CAJNOV010006663">
    <property type="protein sequence ID" value="CAF1253753.1"/>
    <property type="molecule type" value="Genomic_DNA"/>
</dbReference>
<dbReference type="EMBL" id="CAJNRF010001145">
    <property type="protein sequence ID" value="CAF1996037.1"/>
    <property type="molecule type" value="Genomic_DNA"/>
</dbReference>
<dbReference type="EMBL" id="CAJNRE010013237">
    <property type="protein sequence ID" value="CAF2117447.1"/>
    <property type="molecule type" value="Genomic_DNA"/>
</dbReference>
<evidence type="ECO:0000313" key="2">
    <source>
        <dbReference type="EMBL" id="CAF1996037.1"/>
    </source>
</evidence>
<sequence length="127" mass="14873">MNNQIKLRFQIRGIFKDLNEFFCTLSKSIRGMTYLPSITNELPPLTSASKTVEPSTSATYSYVTDLYIYLIRAPQKVPPTRTCKEEFVKDCRILYQDNLSVLKAIKEFDETYVPEEAIRWYTRDELL</sequence>
<protein>
    <submittedName>
        <fullName evidence="4">Uncharacterized protein</fullName>
    </submittedName>
</protein>
<accession>A0A816XVH7</accession>
<dbReference type="Proteomes" id="UP000663855">
    <property type="component" value="Unassembled WGS sequence"/>
</dbReference>
<evidence type="ECO:0000313" key="4">
    <source>
        <dbReference type="EMBL" id="CAF2152588.1"/>
    </source>
</evidence>
<evidence type="ECO:0000313" key="5">
    <source>
        <dbReference type="Proteomes" id="UP000663887"/>
    </source>
</evidence>
<evidence type="ECO:0000313" key="1">
    <source>
        <dbReference type="EMBL" id="CAF1253753.1"/>
    </source>
</evidence>
<proteinExistence type="predicted"/>
<dbReference type="Proteomes" id="UP000663856">
    <property type="component" value="Unassembled WGS sequence"/>
</dbReference>